<organism evidence="2 3">
    <name type="scientific">Dothidotthia symphoricarpi CBS 119687</name>
    <dbReference type="NCBI Taxonomy" id="1392245"/>
    <lineage>
        <taxon>Eukaryota</taxon>
        <taxon>Fungi</taxon>
        <taxon>Dikarya</taxon>
        <taxon>Ascomycota</taxon>
        <taxon>Pezizomycotina</taxon>
        <taxon>Dothideomycetes</taxon>
        <taxon>Pleosporomycetidae</taxon>
        <taxon>Pleosporales</taxon>
        <taxon>Dothidotthiaceae</taxon>
        <taxon>Dothidotthia</taxon>
    </lineage>
</organism>
<dbReference type="EMBL" id="ML977498">
    <property type="protein sequence ID" value="KAF2133717.1"/>
    <property type="molecule type" value="Genomic_DNA"/>
</dbReference>
<evidence type="ECO:0000313" key="3">
    <source>
        <dbReference type="Proteomes" id="UP000799771"/>
    </source>
</evidence>
<feature type="compositionally biased region" description="Basic and acidic residues" evidence="1">
    <location>
        <begin position="29"/>
        <end position="49"/>
    </location>
</feature>
<proteinExistence type="predicted"/>
<dbReference type="GeneID" id="54413961"/>
<gene>
    <name evidence="2" type="ORF">P153DRAFT_97480</name>
</gene>
<evidence type="ECO:0000256" key="1">
    <source>
        <dbReference type="SAM" id="MobiDB-lite"/>
    </source>
</evidence>
<dbReference type="Proteomes" id="UP000799771">
    <property type="component" value="Unassembled WGS sequence"/>
</dbReference>
<feature type="compositionally biased region" description="Polar residues" evidence="1">
    <location>
        <begin position="1"/>
        <end position="11"/>
    </location>
</feature>
<feature type="region of interest" description="Disordered" evidence="1">
    <location>
        <begin position="318"/>
        <end position="378"/>
    </location>
</feature>
<dbReference type="OrthoDB" id="3690994at2759"/>
<dbReference type="RefSeq" id="XP_033528104.1">
    <property type="nucleotide sequence ID" value="XM_033673529.1"/>
</dbReference>
<protein>
    <submittedName>
        <fullName evidence="2">Uncharacterized protein</fullName>
    </submittedName>
</protein>
<feature type="compositionally biased region" description="Polar residues" evidence="1">
    <location>
        <begin position="368"/>
        <end position="378"/>
    </location>
</feature>
<name>A0A6A6AS99_9PLEO</name>
<evidence type="ECO:0000313" key="2">
    <source>
        <dbReference type="EMBL" id="KAF2133717.1"/>
    </source>
</evidence>
<accession>A0A6A6AS99</accession>
<feature type="compositionally biased region" description="Low complexity" evidence="1">
    <location>
        <begin position="12"/>
        <end position="23"/>
    </location>
</feature>
<feature type="region of interest" description="Disordered" evidence="1">
    <location>
        <begin position="1"/>
        <end position="118"/>
    </location>
</feature>
<reference evidence="2" key="1">
    <citation type="journal article" date="2020" name="Stud. Mycol.">
        <title>101 Dothideomycetes genomes: a test case for predicting lifestyles and emergence of pathogens.</title>
        <authorList>
            <person name="Haridas S."/>
            <person name="Albert R."/>
            <person name="Binder M."/>
            <person name="Bloem J."/>
            <person name="Labutti K."/>
            <person name="Salamov A."/>
            <person name="Andreopoulos B."/>
            <person name="Baker S."/>
            <person name="Barry K."/>
            <person name="Bills G."/>
            <person name="Bluhm B."/>
            <person name="Cannon C."/>
            <person name="Castanera R."/>
            <person name="Culley D."/>
            <person name="Daum C."/>
            <person name="Ezra D."/>
            <person name="Gonzalez J."/>
            <person name="Henrissat B."/>
            <person name="Kuo A."/>
            <person name="Liang C."/>
            <person name="Lipzen A."/>
            <person name="Lutzoni F."/>
            <person name="Magnuson J."/>
            <person name="Mondo S."/>
            <person name="Nolan M."/>
            <person name="Ohm R."/>
            <person name="Pangilinan J."/>
            <person name="Park H.-J."/>
            <person name="Ramirez L."/>
            <person name="Alfaro M."/>
            <person name="Sun H."/>
            <person name="Tritt A."/>
            <person name="Yoshinaga Y."/>
            <person name="Zwiers L.-H."/>
            <person name="Turgeon B."/>
            <person name="Goodwin S."/>
            <person name="Spatafora J."/>
            <person name="Crous P."/>
            <person name="Grigoriev I."/>
        </authorList>
    </citation>
    <scope>NUCLEOTIDE SEQUENCE</scope>
    <source>
        <strain evidence="2">CBS 119687</strain>
    </source>
</reference>
<sequence>MGNYNENTAQDSSATGMSSASRSQPGVTREGRPAAVVERDGTREGRRVSNYEQGPVQEAGPTPIFKFGQGPVQEAGPVSFIKLEPGLSGDDNDAVPDVDHGPAASSASKGKGKGKSPAQYAWESESLTLEQRVSAFNKFTTSAAEMRRVWEAGGKPACPACGVAHPPPCVPQTGGRKAAMRLGTQLQRDLSAARKRDLDTPAQGKGQKSKYMFCKNCAKTHIGGASECKAPLCRTCSLNHFSSERCSSAVERFRAAGLLKRDESAAAQPSRGQGKQPDKSKQLLTEEDLEMMAAMMASASTDQAGALAQLLNHLGEKRKAEAEALESEEAQPPPKKTKKAESEDTSQKSDGNANRPKYGGRKGPGGASSLNGTPYSHR</sequence>
<feature type="region of interest" description="Disordered" evidence="1">
    <location>
        <begin position="261"/>
        <end position="281"/>
    </location>
</feature>
<dbReference type="AlphaFoldDB" id="A0A6A6AS99"/>
<keyword evidence="3" id="KW-1185">Reference proteome</keyword>